<dbReference type="EMBL" id="CAKXYY010000001">
    <property type="protein sequence ID" value="CAH2350187.1"/>
    <property type="molecule type" value="Genomic_DNA"/>
</dbReference>
<dbReference type="InterPro" id="IPR001509">
    <property type="entry name" value="Epimerase_deHydtase"/>
</dbReference>
<accession>A0A9P0VW66</accession>
<keyword evidence="1" id="KW-0560">Oxidoreductase</keyword>
<protein>
    <submittedName>
        <fullName evidence="4">NADPH-dependent aldehyde reductase Ari1p</fullName>
    </submittedName>
</protein>
<dbReference type="FunFam" id="3.40.50.720:FF:000336">
    <property type="entry name" value="Aldehyde reductase"/>
    <property type="match status" value="1"/>
</dbReference>
<dbReference type="InterPro" id="IPR050425">
    <property type="entry name" value="NAD(P)_dehydrat-like"/>
</dbReference>
<evidence type="ECO:0000259" key="3">
    <source>
        <dbReference type="Pfam" id="PF01370"/>
    </source>
</evidence>
<sequence length="339" mass="37761">MSETVLVTGGTGFFGTHFLLQLLQQGFVVRTSVRDLSKVGNVKKSLVLSGISQDTLDENLQFFKADLIRDDGWKEAISGSDYVLHVASPVPLEQPEDENDIIEPAVEGTLRVIKLSEKYGVKKLIFTSSFAAIAYGQTDGRVFSEKDWGIPENVPQVYHKSKILAEKAAWEYVKSSSSDMKFTVINPVGTFGPTLPEGPAPLTHEIFNRLLNGSMASGAPKFNFGVVDIRDVVKIHIQAMKMPSTDNERYLLAAGEGETSAFELSQLLAKNIHDGREAKLPTREIPTMFLRFVGLFSPQVRQFLPALHERKLYNTEKARKTFNWIPIDVDTTLLESIKK</sequence>
<comment type="similarity">
    <text evidence="2">Belongs to the NAD(P)-dependent epimerase/dehydratase family. Dihydroflavonol-4-reductase subfamily.</text>
</comment>
<dbReference type="OrthoDB" id="2735536at2759"/>
<dbReference type="InterPro" id="IPR036291">
    <property type="entry name" value="NAD(P)-bd_dom_sf"/>
</dbReference>
<evidence type="ECO:0000256" key="1">
    <source>
        <dbReference type="ARBA" id="ARBA00023002"/>
    </source>
</evidence>
<dbReference type="Gene3D" id="3.40.50.720">
    <property type="entry name" value="NAD(P)-binding Rossmann-like Domain"/>
    <property type="match status" value="1"/>
</dbReference>
<evidence type="ECO:0000256" key="2">
    <source>
        <dbReference type="ARBA" id="ARBA00023445"/>
    </source>
</evidence>
<dbReference type="Proteomes" id="UP000837801">
    <property type="component" value="Unassembled WGS sequence"/>
</dbReference>
<keyword evidence="5" id="KW-1185">Reference proteome</keyword>
<dbReference type="PANTHER" id="PTHR10366">
    <property type="entry name" value="NAD DEPENDENT EPIMERASE/DEHYDRATASE"/>
    <property type="match status" value="1"/>
</dbReference>
<dbReference type="PANTHER" id="PTHR10366:SF564">
    <property type="entry name" value="STEROL-4-ALPHA-CARBOXYLATE 3-DEHYDROGENASE, DECARBOXYLATING"/>
    <property type="match status" value="1"/>
</dbReference>
<dbReference type="SUPFAM" id="SSF51735">
    <property type="entry name" value="NAD(P)-binding Rossmann-fold domains"/>
    <property type="match status" value="1"/>
</dbReference>
<feature type="domain" description="NAD-dependent epimerase/dehydratase" evidence="3">
    <location>
        <begin position="5"/>
        <end position="250"/>
    </location>
</feature>
<reference evidence="4" key="1">
    <citation type="submission" date="2022-03" db="EMBL/GenBank/DDBJ databases">
        <authorList>
            <person name="Legras J.-L."/>
            <person name="Devillers H."/>
            <person name="Grondin C."/>
        </authorList>
    </citation>
    <scope>NUCLEOTIDE SEQUENCE</scope>
    <source>
        <strain evidence="4">CLIB 1423</strain>
    </source>
</reference>
<comment type="caution">
    <text evidence="4">The sequence shown here is derived from an EMBL/GenBank/DDBJ whole genome shotgun (WGS) entry which is preliminary data.</text>
</comment>
<dbReference type="GO" id="GO:0016616">
    <property type="term" value="F:oxidoreductase activity, acting on the CH-OH group of donors, NAD or NADP as acceptor"/>
    <property type="evidence" value="ECO:0007669"/>
    <property type="project" value="TreeGrafter"/>
</dbReference>
<organism evidence="4 5">
    <name type="scientific">[Candida] railenensis</name>
    <dbReference type="NCBI Taxonomy" id="45579"/>
    <lineage>
        <taxon>Eukaryota</taxon>
        <taxon>Fungi</taxon>
        <taxon>Dikarya</taxon>
        <taxon>Ascomycota</taxon>
        <taxon>Saccharomycotina</taxon>
        <taxon>Pichiomycetes</taxon>
        <taxon>Debaryomycetaceae</taxon>
        <taxon>Kurtzmaniella</taxon>
    </lineage>
</organism>
<dbReference type="CDD" id="cd05227">
    <property type="entry name" value="AR_SDR_e"/>
    <property type="match status" value="1"/>
</dbReference>
<evidence type="ECO:0000313" key="5">
    <source>
        <dbReference type="Proteomes" id="UP000837801"/>
    </source>
</evidence>
<dbReference type="Pfam" id="PF01370">
    <property type="entry name" value="Epimerase"/>
    <property type="match status" value="1"/>
</dbReference>
<evidence type="ECO:0000313" key="4">
    <source>
        <dbReference type="EMBL" id="CAH2350187.1"/>
    </source>
</evidence>
<dbReference type="AlphaFoldDB" id="A0A9P0VW66"/>
<name>A0A9P0VW66_9ASCO</name>
<gene>
    <name evidence="4" type="ORF">CLIB1423_01S04478</name>
</gene>
<proteinExistence type="inferred from homology"/>